<evidence type="ECO:0000256" key="1">
    <source>
        <dbReference type="ARBA" id="ARBA00004141"/>
    </source>
</evidence>
<evidence type="ECO:0000313" key="10">
    <source>
        <dbReference type="EMBL" id="QIR26690.1"/>
    </source>
</evidence>
<evidence type="ECO:0000256" key="5">
    <source>
        <dbReference type="ARBA" id="ARBA00023136"/>
    </source>
</evidence>
<evidence type="ECO:0000313" key="11">
    <source>
        <dbReference type="Proteomes" id="UP000503580"/>
    </source>
</evidence>
<keyword evidence="4 8" id="KW-1133">Transmembrane helix</keyword>
<feature type="domain" description="GtrA/DPMS transmembrane" evidence="9">
    <location>
        <begin position="7"/>
        <end position="116"/>
    </location>
</feature>
<keyword evidence="11" id="KW-1185">Reference proteome</keyword>
<dbReference type="KEGG" id="kgn:GY169_07600"/>
<dbReference type="Pfam" id="PF04138">
    <property type="entry name" value="GtrA_DPMS_TM"/>
    <property type="match status" value="1"/>
</dbReference>
<dbReference type="EMBL" id="CP050321">
    <property type="protein sequence ID" value="QIR26690.1"/>
    <property type="molecule type" value="Genomic_DNA"/>
</dbReference>
<proteinExistence type="inferred from homology"/>
<dbReference type="PANTHER" id="PTHR38459:SF1">
    <property type="entry name" value="PROPHAGE BACTOPRENOL-LINKED GLUCOSE TRANSLOCASE HOMOLOG"/>
    <property type="match status" value="1"/>
</dbReference>
<evidence type="ECO:0000256" key="6">
    <source>
        <dbReference type="ARBA" id="ARBA00025595"/>
    </source>
</evidence>
<keyword evidence="2 7" id="KW-0813">Transport</keyword>
<keyword evidence="5 8" id="KW-0472">Membrane</keyword>
<comment type="subcellular location">
    <subcellularLocation>
        <location evidence="1">Membrane</location>
        <topology evidence="1">Multi-pass membrane protein</topology>
    </subcellularLocation>
</comment>
<feature type="transmembrane region" description="Helical" evidence="8">
    <location>
        <begin position="68"/>
        <end position="88"/>
    </location>
</feature>
<evidence type="ECO:0000256" key="2">
    <source>
        <dbReference type="ARBA" id="ARBA00022448"/>
    </source>
</evidence>
<evidence type="ECO:0000256" key="7">
    <source>
        <dbReference type="PIRNR" id="PIRNR006298"/>
    </source>
</evidence>
<dbReference type="AlphaFoldDB" id="A0A6G9RIG0"/>
<name>A0A6G9RIG0_9ENTR</name>
<reference evidence="10 11" key="1">
    <citation type="submission" date="2020-02" db="EMBL/GenBank/DDBJ databases">
        <title>Whole genome PO2S7.</title>
        <authorList>
            <person name="Singha K.M."/>
        </authorList>
    </citation>
    <scope>NUCLEOTIDE SEQUENCE [LARGE SCALE GENOMIC DNA]</scope>
    <source>
        <strain evidence="10 11">PO2S7</strain>
    </source>
</reference>
<feature type="transmembrane region" description="Helical" evidence="8">
    <location>
        <begin position="12"/>
        <end position="31"/>
    </location>
</feature>
<sequence length="121" mass="13465">MIKLLSKYISIGVINTAIHWAVFGILTIIFFTTQATANLIGFVVAVSFSFFANAKFTFQAKATTTRYLSFVIFMGLLSYLTGFIADYISLPPLATLVIFSGISLILGFIYSRFFVFKDAEQ</sequence>
<comment type="similarity">
    <text evidence="7">Belongs to the gtrA family.</text>
</comment>
<evidence type="ECO:0000256" key="3">
    <source>
        <dbReference type="ARBA" id="ARBA00022692"/>
    </source>
</evidence>
<dbReference type="GO" id="GO:0000271">
    <property type="term" value="P:polysaccharide biosynthetic process"/>
    <property type="evidence" value="ECO:0007669"/>
    <property type="project" value="InterPro"/>
</dbReference>
<organism evidence="10 11">
    <name type="scientific">Kluyvera genomosp. 3</name>
    <dbReference type="NCBI Taxonomy" id="2774055"/>
    <lineage>
        <taxon>Bacteria</taxon>
        <taxon>Pseudomonadati</taxon>
        <taxon>Pseudomonadota</taxon>
        <taxon>Gammaproteobacteria</taxon>
        <taxon>Enterobacterales</taxon>
        <taxon>Enterobacteriaceae</taxon>
        <taxon>Kluyvera</taxon>
    </lineage>
</organism>
<dbReference type="InterPro" id="IPR016480">
    <property type="entry name" value="Glc_translocase_bactprenl-link"/>
</dbReference>
<keyword evidence="3 8" id="KW-0812">Transmembrane</keyword>
<evidence type="ECO:0000256" key="4">
    <source>
        <dbReference type="ARBA" id="ARBA00022989"/>
    </source>
</evidence>
<protein>
    <recommendedName>
        <fullName evidence="7">Bactoprenol-linked glucose translocase</fullName>
    </recommendedName>
</protein>
<feature type="transmembrane region" description="Helical" evidence="8">
    <location>
        <begin position="94"/>
        <end position="115"/>
    </location>
</feature>
<comment type="function">
    <text evidence="6 7">Involved in O antigen modification. Involved in the translocation of bactoprenol-linked glucose across the cytoplasmic membrane.</text>
</comment>
<feature type="transmembrane region" description="Helical" evidence="8">
    <location>
        <begin position="37"/>
        <end position="56"/>
    </location>
</feature>
<dbReference type="InterPro" id="IPR051401">
    <property type="entry name" value="GtrA_CellWall_Glycosyl"/>
</dbReference>
<evidence type="ECO:0000256" key="8">
    <source>
        <dbReference type="SAM" id="Phobius"/>
    </source>
</evidence>
<dbReference type="PIRSF" id="PIRSF006298">
    <property type="entry name" value="GtrA_prd"/>
    <property type="match status" value="1"/>
</dbReference>
<dbReference type="Proteomes" id="UP000503580">
    <property type="component" value="Chromosome"/>
</dbReference>
<evidence type="ECO:0000259" key="9">
    <source>
        <dbReference type="Pfam" id="PF04138"/>
    </source>
</evidence>
<gene>
    <name evidence="10" type="ORF">GY169_07600</name>
</gene>
<accession>A0A6G9RIG0</accession>
<dbReference type="InterPro" id="IPR007267">
    <property type="entry name" value="GtrA_DPMS_TM"/>
</dbReference>
<dbReference type="PANTHER" id="PTHR38459">
    <property type="entry name" value="PROPHAGE BACTOPRENOL-LINKED GLUCOSE TRANSLOCASE HOMOLOG"/>
    <property type="match status" value="1"/>
</dbReference>
<dbReference type="RefSeq" id="WP_163447577.1">
    <property type="nucleotide sequence ID" value="NZ_CP050321.1"/>
</dbReference>
<dbReference type="GO" id="GO:0005886">
    <property type="term" value="C:plasma membrane"/>
    <property type="evidence" value="ECO:0007669"/>
    <property type="project" value="TreeGrafter"/>
</dbReference>